<keyword evidence="3" id="KW-1185">Reference proteome</keyword>
<accession>A0A9N9HM30</accession>
<evidence type="ECO:0000313" key="2">
    <source>
        <dbReference type="EMBL" id="CAG8690541.1"/>
    </source>
</evidence>
<reference evidence="2" key="1">
    <citation type="submission" date="2021-06" db="EMBL/GenBank/DDBJ databases">
        <authorList>
            <person name="Kallberg Y."/>
            <person name="Tangrot J."/>
            <person name="Rosling A."/>
        </authorList>
    </citation>
    <scope>NUCLEOTIDE SEQUENCE</scope>
    <source>
        <strain evidence="2">FL966</strain>
    </source>
</reference>
<dbReference type="Proteomes" id="UP000789759">
    <property type="component" value="Unassembled WGS sequence"/>
</dbReference>
<dbReference type="AlphaFoldDB" id="A0A9N9HM30"/>
<comment type="caution">
    <text evidence="2">The sequence shown here is derived from an EMBL/GenBank/DDBJ whole genome shotgun (WGS) entry which is preliminary data.</text>
</comment>
<protein>
    <submittedName>
        <fullName evidence="2">13617_t:CDS:1</fullName>
    </submittedName>
</protein>
<dbReference type="OrthoDB" id="10383236at2759"/>
<evidence type="ECO:0000313" key="3">
    <source>
        <dbReference type="Proteomes" id="UP000789759"/>
    </source>
</evidence>
<dbReference type="EMBL" id="CAJVQA010009853">
    <property type="protein sequence ID" value="CAG8690541.1"/>
    <property type="molecule type" value="Genomic_DNA"/>
</dbReference>
<feature type="region of interest" description="Disordered" evidence="1">
    <location>
        <begin position="1"/>
        <end position="41"/>
    </location>
</feature>
<evidence type="ECO:0000256" key="1">
    <source>
        <dbReference type="SAM" id="MobiDB-lite"/>
    </source>
</evidence>
<name>A0A9N9HM30_9GLOM</name>
<proteinExistence type="predicted"/>
<gene>
    <name evidence="2" type="ORF">CPELLU_LOCUS11271</name>
</gene>
<organism evidence="2 3">
    <name type="scientific">Cetraspora pellucida</name>
    <dbReference type="NCBI Taxonomy" id="1433469"/>
    <lineage>
        <taxon>Eukaryota</taxon>
        <taxon>Fungi</taxon>
        <taxon>Fungi incertae sedis</taxon>
        <taxon>Mucoromycota</taxon>
        <taxon>Glomeromycotina</taxon>
        <taxon>Glomeromycetes</taxon>
        <taxon>Diversisporales</taxon>
        <taxon>Gigasporaceae</taxon>
        <taxon>Cetraspora</taxon>
    </lineage>
</organism>
<sequence>MSQNSGCQLHDHASKTPAQTEESSETTKTRCIEDNTGPTKG</sequence>